<dbReference type="PROSITE" id="PS51285">
    <property type="entry name" value="AGC_KINASE_CTER"/>
    <property type="match status" value="1"/>
</dbReference>
<evidence type="ECO:0000256" key="2">
    <source>
        <dbReference type="ARBA" id="ARBA00022553"/>
    </source>
</evidence>
<evidence type="ECO:0000256" key="4">
    <source>
        <dbReference type="ARBA" id="ARBA00022741"/>
    </source>
</evidence>
<keyword evidence="4 7" id="KW-0547">Nucleotide-binding</keyword>
<reference evidence="11 12" key="1">
    <citation type="journal article" date="2014" name="Mol. Plant">
        <title>Chromosome Scale Genome Assembly and Transcriptome Profiling of Nannochloropsis gaditana in Nitrogen Depletion.</title>
        <authorList>
            <person name="Corteggiani Carpinelli E."/>
            <person name="Telatin A."/>
            <person name="Vitulo N."/>
            <person name="Forcato C."/>
            <person name="D'Angelo M."/>
            <person name="Schiavon R."/>
            <person name="Vezzi A."/>
            <person name="Giacometti G.M."/>
            <person name="Morosinotto T."/>
            <person name="Valle G."/>
        </authorList>
    </citation>
    <scope>NUCLEOTIDE SEQUENCE [LARGE SCALE GENOMIC DNA]</scope>
    <source>
        <strain evidence="11 12">B-31</strain>
    </source>
</reference>
<dbReference type="GO" id="GO:0004674">
    <property type="term" value="F:protein serine/threonine kinase activity"/>
    <property type="evidence" value="ECO:0007669"/>
    <property type="project" value="UniProtKB-KW"/>
</dbReference>
<dbReference type="InterPro" id="IPR000719">
    <property type="entry name" value="Prot_kinase_dom"/>
</dbReference>
<feature type="binding site" evidence="7">
    <location>
        <position position="135"/>
    </location>
    <ligand>
        <name>ATP</name>
        <dbReference type="ChEBI" id="CHEBI:30616"/>
    </ligand>
</feature>
<dbReference type="OrthoDB" id="63267at2759"/>
<dbReference type="Pfam" id="PF00433">
    <property type="entry name" value="Pkinase_C"/>
    <property type="match status" value="1"/>
</dbReference>
<feature type="region of interest" description="Disordered" evidence="8">
    <location>
        <begin position="1"/>
        <end position="27"/>
    </location>
</feature>
<dbReference type="InterPro" id="IPR045270">
    <property type="entry name" value="STKc_AGC"/>
</dbReference>
<dbReference type="InterPro" id="IPR011009">
    <property type="entry name" value="Kinase-like_dom_sf"/>
</dbReference>
<gene>
    <name evidence="11" type="primary">S6K</name>
    <name evidence="11" type="ORF">Naga_100067g16</name>
</gene>
<name>W7TPQ3_9STRA</name>
<dbReference type="CDD" id="cd05123">
    <property type="entry name" value="STKc_AGC"/>
    <property type="match status" value="1"/>
</dbReference>
<dbReference type="GO" id="GO:0005524">
    <property type="term" value="F:ATP binding"/>
    <property type="evidence" value="ECO:0007669"/>
    <property type="project" value="UniProtKB-UniRule"/>
</dbReference>
<dbReference type="SMART" id="SM00220">
    <property type="entry name" value="S_TKc"/>
    <property type="match status" value="1"/>
</dbReference>
<keyword evidence="5 11" id="KW-0418">Kinase</keyword>
<evidence type="ECO:0000256" key="7">
    <source>
        <dbReference type="PROSITE-ProRule" id="PRU10141"/>
    </source>
</evidence>
<dbReference type="InterPro" id="IPR000961">
    <property type="entry name" value="AGC-kinase_C"/>
</dbReference>
<sequence length="836" mass="89004">MISSPVHSSPTHCADSEAEPAHDPTCTGTAAALTITDLLTPLLETEEPGTDGHKSTASGEGDAEDLAAGSLSSPELLGPGTLPAGADLLKAAEGHPGGWKVGPEDFTPLCVIGQGAFGRVLQVRSKLDEGVYAMKVISKRMLRKKNHLSYMRAERDIMTKVDFPFVVGLKFSFQTDEKLFLVMDYLSGGELFFHLRKQGLILEDTARFYVAEMVLALEHLHSQGIIHRDLKPENVLVGKDGHLCLTDFGLAKELTALSVGGEDGGDEDGARAQTVCGTNEYMCPEMILKKGYGKAADWWSLGALMYEMMAGHPPFRAKTVKDLNRKILHEKLSLPPFLTSDAHAVLKGLLERNVQKRLGATRATMFEVGGVAALKATRFFKKIDWQLLLKKQLPAPVIPPVAHECDTSNFDDEFTNMDLSLSLVEIEGAEATHSDTFCGFSFIESSITVPDHVPAYRLTPAAKATARLDAAEKPEALNRTGGVCGKKKKKKKPQQPAGAGILVGVPATTSVAKPVEEPTVPRLMLQVVDVPRTDPIAFLECESGSTSSSATTTIAELGDGIEEEDGGVRDATSASRGTRTGAPWGNAQPYVRKEEAMDVHATVRRNQDETHFPSLGATSAHRCLSQPNTQELIGPPATRGHGMVMSFTHSIGAGAPSSPIEGGAEIAVESERTVPSPRVPTAPFSWSAVVATKKGQASSPSCAQTVRDIGNSSLPGKLFQASDSSSAGLKAPCPSSVAEEGTTALSEMASKDVDLHNLSYTGTFGNCERSKKMDDDGFVLVSKTKQTKRGEKGRMGHQIVGKTGSMADAGPSLRATASAFIPAGGRDLKANQRGGR</sequence>
<dbReference type="Proteomes" id="UP000019335">
    <property type="component" value="Unassembled WGS sequence"/>
</dbReference>
<dbReference type="Gene3D" id="1.10.510.10">
    <property type="entry name" value="Transferase(Phosphotransferase) domain 1"/>
    <property type="match status" value="1"/>
</dbReference>
<dbReference type="SMART" id="SM00133">
    <property type="entry name" value="S_TK_X"/>
    <property type="match status" value="1"/>
</dbReference>
<dbReference type="AlphaFoldDB" id="W7TPQ3"/>
<dbReference type="PROSITE" id="PS00108">
    <property type="entry name" value="PROTEIN_KINASE_ST"/>
    <property type="match status" value="1"/>
</dbReference>
<evidence type="ECO:0000313" key="12">
    <source>
        <dbReference type="Proteomes" id="UP000019335"/>
    </source>
</evidence>
<evidence type="ECO:0000256" key="6">
    <source>
        <dbReference type="ARBA" id="ARBA00022840"/>
    </source>
</evidence>
<organism evidence="11 12">
    <name type="scientific">Nannochloropsis gaditana</name>
    <dbReference type="NCBI Taxonomy" id="72520"/>
    <lineage>
        <taxon>Eukaryota</taxon>
        <taxon>Sar</taxon>
        <taxon>Stramenopiles</taxon>
        <taxon>Ochrophyta</taxon>
        <taxon>Eustigmatophyceae</taxon>
        <taxon>Eustigmatales</taxon>
        <taxon>Monodopsidaceae</taxon>
        <taxon>Nannochloropsis</taxon>
    </lineage>
</organism>
<evidence type="ECO:0000256" key="5">
    <source>
        <dbReference type="ARBA" id="ARBA00022777"/>
    </source>
</evidence>
<proteinExistence type="predicted"/>
<feature type="region of interest" description="Disordered" evidence="8">
    <location>
        <begin position="563"/>
        <end position="586"/>
    </location>
</feature>
<dbReference type="InterPro" id="IPR017441">
    <property type="entry name" value="Protein_kinase_ATP_BS"/>
</dbReference>
<evidence type="ECO:0000259" key="9">
    <source>
        <dbReference type="PROSITE" id="PS50011"/>
    </source>
</evidence>
<dbReference type="SUPFAM" id="SSF56112">
    <property type="entry name" value="Protein kinase-like (PK-like)"/>
    <property type="match status" value="1"/>
</dbReference>
<evidence type="ECO:0000259" key="10">
    <source>
        <dbReference type="PROSITE" id="PS51285"/>
    </source>
</evidence>
<feature type="region of interest" description="Disordered" evidence="8">
    <location>
        <begin position="479"/>
        <end position="499"/>
    </location>
</feature>
<keyword evidence="12" id="KW-1185">Reference proteome</keyword>
<evidence type="ECO:0000256" key="1">
    <source>
        <dbReference type="ARBA" id="ARBA00022527"/>
    </source>
</evidence>
<dbReference type="EMBL" id="AZIL01002193">
    <property type="protein sequence ID" value="EWM22386.1"/>
    <property type="molecule type" value="Genomic_DNA"/>
</dbReference>
<dbReference type="Pfam" id="PF00069">
    <property type="entry name" value="Pkinase"/>
    <property type="match status" value="1"/>
</dbReference>
<dbReference type="PANTHER" id="PTHR24351">
    <property type="entry name" value="RIBOSOMAL PROTEIN S6 KINASE"/>
    <property type="match status" value="1"/>
</dbReference>
<feature type="compositionally biased region" description="Polar residues" evidence="8">
    <location>
        <begin position="1"/>
        <end position="11"/>
    </location>
</feature>
<evidence type="ECO:0000256" key="3">
    <source>
        <dbReference type="ARBA" id="ARBA00022679"/>
    </source>
</evidence>
<keyword evidence="2" id="KW-0597">Phosphoprotein</keyword>
<feature type="region of interest" description="Disordered" evidence="8">
    <location>
        <begin position="44"/>
        <end position="76"/>
    </location>
</feature>
<protein>
    <submittedName>
        <fullName evidence="11">Protein kinase, ATP binding site</fullName>
    </submittedName>
</protein>
<keyword evidence="3" id="KW-0808">Transferase</keyword>
<evidence type="ECO:0000313" key="11">
    <source>
        <dbReference type="EMBL" id="EWM22386.1"/>
    </source>
</evidence>
<dbReference type="FunFam" id="1.10.510.10:FF:000008">
    <property type="entry name" value="Non-specific serine/threonine protein kinase"/>
    <property type="match status" value="1"/>
</dbReference>
<comment type="caution">
    <text evidence="11">The sequence shown here is derived from an EMBL/GenBank/DDBJ whole genome shotgun (WGS) entry which is preliminary data.</text>
</comment>
<dbReference type="Gene3D" id="3.30.200.20">
    <property type="entry name" value="Phosphorylase Kinase, domain 1"/>
    <property type="match status" value="1"/>
</dbReference>
<dbReference type="InterPro" id="IPR008271">
    <property type="entry name" value="Ser/Thr_kinase_AS"/>
</dbReference>
<accession>W7TPQ3</accession>
<evidence type="ECO:0000256" key="8">
    <source>
        <dbReference type="SAM" id="MobiDB-lite"/>
    </source>
</evidence>
<dbReference type="PROSITE" id="PS50011">
    <property type="entry name" value="PROTEIN_KINASE_DOM"/>
    <property type="match status" value="1"/>
</dbReference>
<keyword evidence="1" id="KW-0723">Serine/threonine-protein kinase</keyword>
<dbReference type="InterPro" id="IPR017892">
    <property type="entry name" value="Pkinase_C"/>
</dbReference>
<dbReference type="PROSITE" id="PS00107">
    <property type="entry name" value="PROTEIN_KINASE_ATP"/>
    <property type="match status" value="1"/>
</dbReference>
<feature type="domain" description="AGC-kinase C-terminal" evidence="10">
    <location>
        <begin position="381"/>
        <end position="452"/>
    </location>
</feature>
<keyword evidence="6 7" id="KW-0067">ATP-binding</keyword>
<feature type="domain" description="Protein kinase" evidence="9">
    <location>
        <begin position="106"/>
        <end position="380"/>
    </location>
</feature>